<feature type="signal peptide" evidence="1">
    <location>
        <begin position="1"/>
        <end position="18"/>
    </location>
</feature>
<evidence type="ECO:0000313" key="2">
    <source>
        <dbReference type="EMBL" id="KAK5174434.1"/>
    </source>
</evidence>
<organism evidence="2 3">
    <name type="scientific">Saxophila tyrrhenica</name>
    <dbReference type="NCBI Taxonomy" id="1690608"/>
    <lineage>
        <taxon>Eukaryota</taxon>
        <taxon>Fungi</taxon>
        <taxon>Dikarya</taxon>
        <taxon>Ascomycota</taxon>
        <taxon>Pezizomycotina</taxon>
        <taxon>Dothideomycetes</taxon>
        <taxon>Dothideomycetidae</taxon>
        <taxon>Mycosphaerellales</taxon>
        <taxon>Extremaceae</taxon>
        <taxon>Saxophila</taxon>
    </lineage>
</organism>
<feature type="chain" id="PRO_5043866433" description="3-carboxymuconate cyclase" evidence="1">
    <location>
        <begin position="19"/>
        <end position="145"/>
    </location>
</feature>
<accession>A0AAV9PLQ2</accession>
<dbReference type="RefSeq" id="XP_064663103.1">
    <property type="nucleotide sequence ID" value="XM_064798776.1"/>
</dbReference>
<dbReference type="EMBL" id="JAVRRT010000002">
    <property type="protein sequence ID" value="KAK5174434.1"/>
    <property type="molecule type" value="Genomic_DNA"/>
</dbReference>
<reference evidence="2 3" key="1">
    <citation type="submission" date="2023-08" db="EMBL/GenBank/DDBJ databases">
        <title>Black Yeasts Isolated from many extreme environments.</title>
        <authorList>
            <person name="Coleine C."/>
            <person name="Stajich J.E."/>
            <person name="Selbmann L."/>
        </authorList>
    </citation>
    <scope>NUCLEOTIDE SEQUENCE [LARGE SCALE GENOMIC DNA]</scope>
    <source>
        <strain evidence="2 3">CCFEE 5935</strain>
    </source>
</reference>
<keyword evidence="1" id="KW-0732">Signal</keyword>
<name>A0AAV9PLQ2_9PEZI</name>
<evidence type="ECO:0008006" key="4">
    <source>
        <dbReference type="Google" id="ProtNLM"/>
    </source>
</evidence>
<dbReference type="Proteomes" id="UP001337655">
    <property type="component" value="Unassembled WGS sequence"/>
</dbReference>
<gene>
    <name evidence="2" type="ORF">LTR77_001514</name>
</gene>
<dbReference type="AlphaFoldDB" id="A0AAV9PLQ2"/>
<comment type="caution">
    <text evidence="2">The sequence shown here is derived from an EMBL/GenBank/DDBJ whole genome shotgun (WGS) entry which is preliminary data.</text>
</comment>
<dbReference type="GeneID" id="89922862"/>
<evidence type="ECO:0000313" key="3">
    <source>
        <dbReference type="Proteomes" id="UP001337655"/>
    </source>
</evidence>
<keyword evidence="3" id="KW-1185">Reference proteome</keyword>
<evidence type="ECO:0000256" key="1">
    <source>
        <dbReference type="SAM" id="SignalP"/>
    </source>
</evidence>
<sequence>MQGLTLLLGALLSSACFAFPSGQHGLGGSKGGKAVYFLRVDPAGGSVVAIDVGGKGKLKDRTSVTSTNGMGLQSQNATDPDLAPVPFDPLQGQSSVVVSDDYLFTVNSGSNTAVMFEIDPTDPLKLTSRSFACKKSLDRNADDAF</sequence>
<proteinExistence type="predicted"/>
<protein>
    <recommendedName>
        <fullName evidence="4">3-carboxymuconate cyclase</fullName>
    </recommendedName>
</protein>